<dbReference type="PANTHER" id="PTHR46080">
    <property type="entry name" value="MITOCHONDRIAL SUBSTRATE CARRIER FAMILY PROTEIN J"/>
    <property type="match status" value="1"/>
</dbReference>
<comment type="subcellular location">
    <subcellularLocation>
        <location evidence="1">Membrane</location>
        <topology evidence="1">Multi-pass membrane protein</topology>
    </subcellularLocation>
</comment>
<reference evidence="4 5" key="1">
    <citation type="submission" date="2020-02" db="EMBL/GenBank/DDBJ databases">
        <authorList>
            <person name="Ma Q."/>
            <person name="Huang Y."/>
            <person name="Song X."/>
            <person name="Pei D."/>
        </authorList>
    </citation>
    <scope>NUCLEOTIDE SEQUENCE [LARGE SCALE GENOMIC DNA]</scope>
    <source>
        <strain evidence="4">Sxm20200214</strain>
        <tissue evidence="4">Leaf</tissue>
    </source>
</reference>
<accession>A0A8X7UL72</accession>
<sequence>MVMAIQGVNAAIAGSVSALITMPLDTIKTRLQEGGWTSCYRGLGPRCASVSMSATTMITTYEFLKRLSAKNHDGFCSKS</sequence>
<dbReference type="OrthoDB" id="1722669at2759"/>
<proteinExistence type="predicted"/>
<evidence type="ECO:0000256" key="1">
    <source>
        <dbReference type="ARBA" id="ARBA00004141"/>
    </source>
</evidence>
<evidence type="ECO:0000313" key="4">
    <source>
        <dbReference type="EMBL" id="KAG2281671.1"/>
    </source>
</evidence>
<dbReference type="GO" id="GO:0016020">
    <property type="term" value="C:membrane"/>
    <property type="evidence" value="ECO:0007669"/>
    <property type="project" value="UniProtKB-SubCell"/>
</dbReference>
<gene>
    <name evidence="4" type="ORF">Bca52824_052891</name>
</gene>
<evidence type="ECO:0008006" key="6">
    <source>
        <dbReference type="Google" id="ProtNLM"/>
    </source>
</evidence>
<dbReference type="InterPro" id="IPR023395">
    <property type="entry name" value="MCP_dom_sf"/>
</dbReference>
<keyword evidence="2" id="KW-0812">Transmembrane</keyword>
<dbReference type="SUPFAM" id="SSF103506">
    <property type="entry name" value="Mitochondrial carrier"/>
    <property type="match status" value="1"/>
</dbReference>
<organism evidence="4 5">
    <name type="scientific">Brassica carinata</name>
    <name type="common">Ethiopian mustard</name>
    <name type="synonym">Abyssinian cabbage</name>
    <dbReference type="NCBI Taxonomy" id="52824"/>
    <lineage>
        <taxon>Eukaryota</taxon>
        <taxon>Viridiplantae</taxon>
        <taxon>Streptophyta</taxon>
        <taxon>Embryophyta</taxon>
        <taxon>Tracheophyta</taxon>
        <taxon>Spermatophyta</taxon>
        <taxon>Magnoliopsida</taxon>
        <taxon>eudicotyledons</taxon>
        <taxon>Gunneridae</taxon>
        <taxon>Pentapetalae</taxon>
        <taxon>rosids</taxon>
        <taxon>malvids</taxon>
        <taxon>Brassicales</taxon>
        <taxon>Brassicaceae</taxon>
        <taxon>Brassiceae</taxon>
        <taxon>Brassica</taxon>
    </lineage>
</organism>
<dbReference type="EMBL" id="JAAMPC010000011">
    <property type="protein sequence ID" value="KAG2281671.1"/>
    <property type="molecule type" value="Genomic_DNA"/>
</dbReference>
<name>A0A8X7UL72_BRACI</name>
<dbReference type="AlphaFoldDB" id="A0A8X7UL72"/>
<evidence type="ECO:0000313" key="5">
    <source>
        <dbReference type="Proteomes" id="UP000886595"/>
    </source>
</evidence>
<dbReference type="InterPro" id="IPR018108">
    <property type="entry name" value="MCP_transmembrane"/>
</dbReference>
<dbReference type="Proteomes" id="UP000886595">
    <property type="component" value="Unassembled WGS sequence"/>
</dbReference>
<dbReference type="PANTHER" id="PTHR46080:SF8">
    <property type="entry name" value="SOLUTE CARRIER FAMILY 25 MEMBER 44-LIKE"/>
    <property type="match status" value="1"/>
</dbReference>
<dbReference type="Gene3D" id="1.50.40.10">
    <property type="entry name" value="Mitochondrial carrier domain"/>
    <property type="match status" value="1"/>
</dbReference>
<keyword evidence="5" id="KW-1185">Reference proteome</keyword>
<protein>
    <recommendedName>
        <fullName evidence="6">Mitochondrial carrier protein</fullName>
    </recommendedName>
</protein>
<evidence type="ECO:0000256" key="3">
    <source>
        <dbReference type="ARBA" id="ARBA00023136"/>
    </source>
</evidence>
<dbReference type="Pfam" id="PF00153">
    <property type="entry name" value="Mito_carr"/>
    <property type="match status" value="1"/>
</dbReference>
<comment type="caution">
    <text evidence="4">The sequence shown here is derived from an EMBL/GenBank/DDBJ whole genome shotgun (WGS) entry which is preliminary data.</text>
</comment>
<keyword evidence="3" id="KW-0472">Membrane</keyword>
<evidence type="ECO:0000256" key="2">
    <source>
        <dbReference type="ARBA" id="ARBA00022692"/>
    </source>
</evidence>